<sequence>MKINKPQSSRRKFLKKTFYTLSGTLALQLPFPFIKRVYAGDKNPRRGLGNLFLKNEKPLLIVMEGNDKMMMLKKGLEKIGNFEKLVKGKKVVLKPNTVSPGPYPVCTDPDFLIALGKSAIDAGAKSVSIFDSPGRSERIFRQLNLPEKAKQFGIELNPVEPTASKFFTTVENQAWEVMEKIDVAIPLKEADVVINVPTVKRHLEAGFSCAMKNHFGSVYGPNRFEAHVKLHKGGTYNEWDESFRIPFRKLAAEFSDTVRCELNVVDAQYLLTKSGPLLDGAEIKQGVNKLIISGDIVATDAYCSSLMAKHDPSYSLDIWEPVLKYGEKLGLGISDPKKIEIVEI</sequence>
<reference evidence="2 3" key="1">
    <citation type="journal article" date="2016" name="Nat. Commun.">
        <title>Thousands of microbial genomes shed light on interconnected biogeochemical processes in an aquifer system.</title>
        <authorList>
            <person name="Anantharaman K."/>
            <person name="Brown C.T."/>
            <person name="Hug L.A."/>
            <person name="Sharon I."/>
            <person name="Castelle C.J."/>
            <person name="Probst A.J."/>
            <person name="Thomas B.C."/>
            <person name="Singh A."/>
            <person name="Wilkins M.J."/>
            <person name="Karaoz U."/>
            <person name="Brodie E.L."/>
            <person name="Williams K.H."/>
            <person name="Hubbard S.S."/>
            <person name="Banfield J.F."/>
        </authorList>
    </citation>
    <scope>NUCLEOTIDE SEQUENCE [LARGE SCALE GENOMIC DNA]</scope>
</reference>
<comment type="caution">
    <text evidence="2">The sequence shown here is derived from an EMBL/GenBank/DDBJ whole genome shotgun (WGS) entry which is preliminary data.</text>
</comment>
<name>A0A1F7RLT1_9BACT</name>
<dbReference type="AlphaFoldDB" id="A0A1F7RLT1"/>
<gene>
    <name evidence="2" type="ORF">A2042_02555</name>
</gene>
<accession>A0A1F7RLT1</accession>
<protein>
    <recommendedName>
        <fullName evidence="1">DUF362 domain-containing protein</fullName>
    </recommendedName>
</protein>
<dbReference type="EMBL" id="MGDB01000049">
    <property type="protein sequence ID" value="OGL42401.1"/>
    <property type="molecule type" value="Genomic_DNA"/>
</dbReference>
<evidence type="ECO:0000313" key="3">
    <source>
        <dbReference type="Proteomes" id="UP000178526"/>
    </source>
</evidence>
<organism evidence="2 3">
    <name type="scientific">Candidatus Schekmanbacteria bacterium GWA2_38_11</name>
    <dbReference type="NCBI Taxonomy" id="1817876"/>
    <lineage>
        <taxon>Bacteria</taxon>
        <taxon>Candidatus Schekmaniibacteriota</taxon>
    </lineage>
</organism>
<feature type="domain" description="DUF362" evidence="1">
    <location>
        <begin position="91"/>
        <end position="304"/>
    </location>
</feature>
<dbReference type="Proteomes" id="UP000178526">
    <property type="component" value="Unassembled WGS sequence"/>
</dbReference>
<dbReference type="Pfam" id="PF04015">
    <property type="entry name" value="DUF362"/>
    <property type="match status" value="1"/>
</dbReference>
<dbReference type="InterPro" id="IPR007160">
    <property type="entry name" value="DUF362"/>
</dbReference>
<proteinExistence type="predicted"/>
<evidence type="ECO:0000313" key="2">
    <source>
        <dbReference type="EMBL" id="OGL42401.1"/>
    </source>
</evidence>
<evidence type="ECO:0000259" key="1">
    <source>
        <dbReference type="Pfam" id="PF04015"/>
    </source>
</evidence>